<name>A0A0L8M4G4_STRVG</name>
<organism evidence="1 2">
    <name type="scientific">Streptomyces virginiae</name>
    <name type="common">Streptomyces cinnamonensis</name>
    <dbReference type="NCBI Taxonomy" id="1961"/>
    <lineage>
        <taxon>Bacteria</taxon>
        <taxon>Bacillati</taxon>
        <taxon>Actinomycetota</taxon>
        <taxon>Actinomycetes</taxon>
        <taxon>Kitasatosporales</taxon>
        <taxon>Streptomycetaceae</taxon>
        <taxon>Streptomyces</taxon>
    </lineage>
</organism>
<dbReference type="AlphaFoldDB" id="A0A0L8M4G4"/>
<sequence length="78" mass="8766">MTLLVEGLGRHRVPTLADVDPYRDTRLRGEAVERMVRELAGADLARLRSRERDAMTTLLAWGRRCAADGRLRIGFSGD</sequence>
<dbReference type="PATRIC" id="fig|1961.12.peg.7067"/>
<evidence type="ECO:0000313" key="2">
    <source>
        <dbReference type="Proteomes" id="UP000037084"/>
    </source>
</evidence>
<reference evidence="2" key="1">
    <citation type="submission" date="2015-07" db="EMBL/GenBank/DDBJ databases">
        <authorList>
            <consortium name="Consortium for Microbial Forensics and Genomics (microFORGE)"/>
            <person name="Knight B.M."/>
            <person name="Roberts D.P."/>
            <person name="Lin D."/>
            <person name="Hari K."/>
            <person name="Fletcher J."/>
            <person name="Melcher U."/>
            <person name="Blagden T."/>
            <person name="Winegar R.A."/>
        </authorList>
    </citation>
    <scope>NUCLEOTIDE SEQUENCE [LARGE SCALE GENOMIC DNA]</scope>
    <source>
        <strain evidence="2">NRRL B-1447</strain>
    </source>
</reference>
<comment type="caution">
    <text evidence="1">The sequence shown here is derived from an EMBL/GenBank/DDBJ whole genome shotgun (WGS) entry which is preliminary data.</text>
</comment>
<evidence type="ECO:0000313" key="1">
    <source>
        <dbReference type="EMBL" id="KOG45270.1"/>
    </source>
</evidence>
<dbReference type="OrthoDB" id="4249470at2"/>
<gene>
    <name evidence="1" type="ORF">ADK75_31940</name>
</gene>
<protein>
    <submittedName>
        <fullName evidence="1">Uncharacterized protein</fullName>
    </submittedName>
</protein>
<dbReference type="Proteomes" id="UP000037084">
    <property type="component" value="Unassembled WGS sequence"/>
</dbReference>
<dbReference type="EMBL" id="LGUV01000368">
    <property type="protein sequence ID" value="KOG45270.1"/>
    <property type="molecule type" value="Genomic_DNA"/>
</dbReference>
<accession>A0A0L8M4G4</accession>
<dbReference type="RefSeq" id="WP_053176567.1">
    <property type="nucleotide sequence ID" value="NZ_LGUV01000368.1"/>
</dbReference>
<proteinExistence type="predicted"/>